<dbReference type="Proteomes" id="UP000587396">
    <property type="component" value="Unassembled WGS sequence"/>
</dbReference>
<dbReference type="AlphaFoldDB" id="A0A842JF01"/>
<dbReference type="InterPro" id="IPR037949">
    <property type="entry name" value="MopB_CT_Acetylene-hydratase"/>
</dbReference>
<dbReference type="PROSITE" id="PS51318">
    <property type="entry name" value="TAT"/>
    <property type="match status" value="1"/>
</dbReference>
<dbReference type="Gene3D" id="3.40.228.10">
    <property type="entry name" value="Dimethylsulfoxide Reductase, domain 2"/>
    <property type="match status" value="2"/>
</dbReference>
<dbReference type="InterPro" id="IPR006656">
    <property type="entry name" value="Mopterin_OxRdtase"/>
</dbReference>
<evidence type="ECO:0000256" key="6">
    <source>
        <dbReference type="ARBA" id="ARBA00023014"/>
    </source>
</evidence>
<comment type="similarity">
    <text evidence="1">Belongs to the prokaryotic molybdopterin-containing oxidoreductase family.</text>
</comment>
<evidence type="ECO:0000256" key="7">
    <source>
        <dbReference type="SAM" id="SignalP"/>
    </source>
</evidence>
<evidence type="ECO:0000256" key="2">
    <source>
        <dbReference type="ARBA" id="ARBA00022723"/>
    </source>
</evidence>
<protein>
    <submittedName>
        <fullName evidence="9">Molybdopterin-dependent oxidoreductase</fullName>
    </submittedName>
</protein>
<feature type="domain" description="4Fe-4S Mo/W bis-MGD-type" evidence="8">
    <location>
        <begin position="48"/>
        <end position="103"/>
    </location>
</feature>
<dbReference type="Pfam" id="PF00384">
    <property type="entry name" value="Molybdopterin"/>
    <property type="match status" value="1"/>
</dbReference>
<evidence type="ECO:0000313" key="9">
    <source>
        <dbReference type="EMBL" id="MBC2887919.1"/>
    </source>
</evidence>
<dbReference type="Pfam" id="PF01568">
    <property type="entry name" value="Molydop_binding"/>
    <property type="match status" value="1"/>
</dbReference>
<dbReference type="Gene3D" id="2.20.25.90">
    <property type="entry name" value="ADC-like domains"/>
    <property type="match status" value="1"/>
</dbReference>
<dbReference type="Gene3D" id="2.40.40.20">
    <property type="match status" value="1"/>
</dbReference>
<reference evidence="9 10" key="1">
    <citation type="submission" date="2020-08" db="EMBL/GenBank/DDBJ databases">
        <authorList>
            <person name="Liu C."/>
            <person name="Sun Q."/>
        </authorList>
    </citation>
    <scope>NUCLEOTIDE SEQUENCE [LARGE SCALE GENOMIC DNA]</scope>
    <source>
        <strain evidence="9 10">N22</strain>
    </source>
</reference>
<feature type="chain" id="PRO_5032399374" evidence="7">
    <location>
        <begin position="34"/>
        <end position="974"/>
    </location>
</feature>
<dbReference type="RefSeq" id="WP_185903959.1">
    <property type="nucleotide sequence ID" value="NZ_JACMSE010000001.1"/>
</dbReference>
<organism evidence="9 10">
    <name type="scientific">Gordonibacter massiliensis</name>
    <name type="common">ex Traore et al. 2017</name>
    <dbReference type="NCBI Taxonomy" id="1841863"/>
    <lineage>
        <taxon>Bacteria</taxon>
        <taxon>Bacillati</taxon>
        <taxon>Actinomycetota</taxon>
        <taxon>Coriobacteriia</taxon>
        <taxon>Eggerthellales</taxon>
        <taxon>Eggerthellaceae</taxon>
        <taxon>Gordonibacter</taxon>
    </lineage>
</organism>
<dbReference type="PANTHER" id="PTHR43742">
    <property type="entry name" value="TRIMETHYLAMINE-N-OXIDE REDUCTASE"/>
    <property type="match status" value="1"/>
</dbReference>
<feature type="signal peptide" evidence="7">
    <location>
        <begin position="1"/>
        <end position="33"/>
    </location>
</feature>
<dbReference type="EMBL" id="JACMSE010000001">
    <property type="protein sequence ID" value="MBC2887919.1"/>
    <property type="molecule type" value="Genomic_DNA"/>
</dbReference>
<proteinExistence type="inferred from homology"/>
<dbReference type="SUPFAM" id="SSF53706">
    <property type="entry name" value="Formate dehydrogenase/DMSO reductase, domains 1-3"/>
    <property type="match status" value="1"/>
</dbReference>
<evidence type="ECO:0000256" key="1">
    <source>
        <dbReference type="ARBA" id="ARBA00010312"/>
    </source>
</evidence>
<dbReference type="InterPro" id="IPR006657">
    <property type="entry name" value="MoPterin_dinucl-bd_dom"/>
</dbReference>
<evidence type="ECO:0000256" key="5">
    <source>
        <dbReference type="ARBA" id="ARBA00023004"/>
    </source>
</evidence>
<keyword evidence="5" id="KW-0408">Iron</keyword>
<comment type="caution">
    <text evidence="9">The sequence shown here is derived from an EMBL/GenBank/DDBJ whole genome shotgun (WGS) entry which is preliminary data.</text>
</comment>
<accession>A0A842JF01</accession>
<evidence type="ECO:0000256" key="4">
    <source>
        <dbReference type="ARBA" id="ARBA00023002"/>
    </source>
</evidence>
<dbReference type="Gene3D" id="3.40.50.740">
    <property type="match status" value="2"/>
</dbReference>
<dbReference type="GO" id="GO:0046872">
    <property type="term" value="F:metal ion binding"/>
    <property type="evidence" value="ECO:0007669"/>
    <property type="project" value="UniProtKB-KW"/>
</dbReference>
<dbReference type="CDD" id="cd02781">
    <property type="entry name" value="MopB_CT_Acetylene-hydratase"/>
    <property type="match status" value="1"/>
</dbReference>
<keyword evidence="4" id="KW-0560">Oxidoreductase</keyword>
<keyword evidence="3 7" id="KW-0732">Signal</keyword>
<dbReference type="InterPro" id="IPR006311">
    <property type="entry name" value="TAT_signal"/>
</dbReference>
<dbReference type="InterPro" id="IPR006963">
    <property type="entry name" value="Mopterin_OxRdtase_4Fe-4S_dom"/>
</dbReference>
<dbReference type="Pfam" id="PF04879">
    <property type="entry name" value="Molybdop_Fe4S4"/>
    <property type="match status" value="1"/>
</dbReference>
<evidence type="ECO:0000259" key="8">
    <source>
        <dbReference type="PROSITE" id="PS51669"/>
    </source>
</evidence>
<keyword evidence="10" id="KW-1185">Reference proteome</keyword>
<dbReference type="InterPro" id="IPR050612">
    <property type="entry name" value="Prok_Mopterin_Oxidored"/>
</dbReference>
<sequence>MSLKMSRRGFVKASAVATASTLLLGSQAGAAFADDAADGAKATSSDDVKIIPSACRQCYGRCALFGHVKDGRLVKIEGNPDLFSEGTLCGRCFAIPQELYNPLRVRYPQKRVGEKGSGQWKRITWEEAYEEAAKRYTEIGEQYGWHTIAHQYGTGRDMLQFQAINKLWLELGSTATFGVGNLCWVGSYFTSQRLYGDETQYTGWDGNNTDCILIWCRQERSRGYYDWLTVKRAQERGAKVICVDPRYTCTASKADIWLPIRPGSDMALVLAFINEIIHSDKCAEDFARFYTNAPFFIDEKDANGNGTGYQLRESLMKEGGNEELYPAWDEAHDQLIFWSGDWQNKKGVGGEKAFQWLDEAGNIVADAEPALSGSHEINGKTYRTSWDILVEHVTPWTIERAAEFCELPEDKIREAIQTYIDASPHACFTRGQKVEFSINTSGISQAFTIMMALAGNFDTKGGQNIGREPATGYDSFMFDVVPNQQGRMGQRRKETAMNIKKLSVCQNTGYQQILVADDATGELRETTQNSGGQVIYGQQGGFGAATTKAMAQGDPFQIHGYWQQTSEPILSIEGGKEIIEGFKNLDFFVNVDLYMTPSGELADIILPAAHPNEVDRVEWAHSGHGYPTSHTYLIRQPFHEPLGECKDDMDICFEFAKYMDVDMYWKDKYEFFDYMVKGPATLPPQLSCSSFEDFRERISVTGVEMATVKQAPKYETGFMRKTSDFKPGFNTMYRGNKMGSVYRFPGTKTPDGKVIPAHPQSDNGKMEMWSEDLLLYGNGPLPMYIEPPITKLSRPDLTDDYPYTLITGGRSHAFFHTEYRNSPWMREVHMFPTVDINPATAAEHGIEQDDWVVIETYVDKIKQRANLTEAIKPGMIHVEHDWWFPEREATDDLHGALDSNCNILFENNGPYDPAVGTDNFGGLCKIYKAEDGAPKNICMNEDDLKIFLPLSAEQIAADDQQDGVSQVTVKGGAK</sequence>
<keyword evidence="2" id="KW-0479">Metal-binding</keyword>
<evidence type="ECO:0000313" key="10">
    <source>
        <dbReference type="Proteomes" id="UP000587396"/>
    </source>
</evidence>
<gene>
    <name evidence="9" type="ORF">H7313_00865</name>
</gene>
<dbReference type="GO" id="GO:0016491">
    <property type="term" value="F:oxidoreductase activity"/>
    <property type="evidence" value="ECO:0007669"/>
    <property type="project" value="UniProtKB-KW"/>
</dbReference>
<dbReference type="PROSITE" id="PS51669">
    <property type="entry name" value="4FE4S_MOW_BIS_MGD"/>
    <property type="match status" value="1"/>
</dbReference>
<dbReference type="GO" id="GO:0043546">
    <property type="term" value="F:molybdopterin cofactor binding"/>
    <property type="evidence" value="ECO:0007669"/>
    <property type="project" value="InterPro"/>
</dbReference>
<dbReference type="GO" id="GO:0051536">
    <property type="term" value="F:iron-sulfur cluster binding"/>
    <property type="evidence" value="ECO:0007669"/>
    <property type="project" value="UniProtKB-KW"/>
</dbReference>
<dbReference type="SUPFAM" id="SSF50692">
    <property type="entry name" value="ADC-like"/>
    <property type="match status" value="1"/>
</dbReference>
<dbReference type="GO" id="GO:0018818">
    <property type="term" value="F:acetylene hydratase activity"/>
    <property type="evidence" value="ECO:0007669"/>
    <property type="project" value="InterPro"/>
</dbReference>
<dbReference type="SMART" id="SM00926">
    <property type="entry name" value="Molybdop_Fe4S4"/>
    <property type="match status" value="1"/>
</dbReference>
<dbReference type="InterPro" id="IPR009010">
    <property type="entry name" value="Asp_de-COase-like_dom_sf"/>
</dbReference>
<name>A0A842JF01_9ACTN</name>
<evidence type="ECO:0000256" key="3">
    <source>
        <dbReference type="ARBA" id="ARBA00022729"/>
    </source>
</evidence>
<keyword evidence="6" id="KW-0411">Iron-sulfur</keyword>